<sequence length="475" mass="54279">MSNKGYTKLSNDPSSSDTFIHDTFHKQATIVRDQDEDLEAVGDTLHTIRNMSHRIGEELDEQSEMLDDLGHAMMNTESRLDNVMKKIAKISKLDDDNKQCLKMLRLIVFITASIAVVAANLEADPSGYVAFCPCMGRFGNQVEQFLGALSFAKQLNRTLILPPFISYPHTKPQAQMTPFADIFEVSEISKYHRVIQMDKFMRELSPTIWPKEKRLAFCWQPRKSIYDETAPPSCVEFIRDEYHGPIGDGYDLGRTAARKEWQTKYPSHKFPVLSFVSAPAPFPIRAEDRPLQKYLKWKPRIMNKAIKFVKENLSRPFIGVHLRNNLDWENVCKALHEGHKMPQLFASPQCLGYHNELGILTPQICEPPPELILQEIEDIVGAIGGKSVFVASDRDHMITLINNKLIKRGVKAFKYDSDEPYIDLAILTLSDHFIGNCVSTFTSFVSRAREFGSRKDLKDTSFFGYQPIEKRKIEL</sequence>
<accession>A0AC35F0A5</accession>
<protein>
    <submittedName>
        <fullName evidence="2">GDP-fucose protein O-fucosyltransferase 1</fullName>
    </submittedName>
</protein>
<proteinExistence type="predicted"/>
<evidence type="ECO:0000313" key="2">
    <source>
        <dbReference type="WBParaSite" id="PS1159_v2.g12540.t1"/>
    </source>
</evidence>
<reference evidence="2" key="1">
    <citation type="submission" date="2022-11" db="UniProtKB">
        <authorList>
            <consortium name="WormBaseParasite"/>
        </authorList>
    </citation>
    <scope>IDENTIFICATION</scope>
</reference>
<evidence type="ECO:0000313" key="1">
    <source>
        <dbReference type="Proteomes" id="UP000887580"/>
    </source>
</evidence>
<dbReference type="Proteomes" id="UP000887580">
    <property type="component" value="Unplaced"/>
</dbReference>
<organism evidence="1 2">
    <name type="scientific">Panagrolaimus sp. PS1159</name>
    <dbReference type="NCBI Taxonomy" id="55785"/>
    <lineage>
        <taxon>Eukaryota</taxon>
        <taxon>Metazoa</taxon>
        <taxon>Ecdysozoa</taxon>
        <taxon>Nematoda</taxon>
        <taxon>Chromadorea</taxon>
        <taxon>Rhabditida</taxon>
        <taxon>Tylenchina</taxon>
        <taxon>Panagrolaimomorpha</taxon>
        <taxon>Panagrolaimoidea</taxon>
        <taxon>Panagrolaimidae</taxon>
        <taxon>Panagrolaimus</taxon>
    </lineage>
</organism>
<name>A0AC35F0A5_9BILA</name>
<dbReference type="WBParaSite" id="PS1159_v2.g12540.t1">
    <property type="protein sequence ID" value="PS1159_v2.g12540.t1"/>
    <property type="gene ID" value="PS1159_v2.g12540"/>
</dbReference>